<dbReference type="AlphaFoldDB" id="A0A0K2GJN2"/>
<dbReference type="PANTHER" id="PTHR30344">
    <property type="entry name" value="6-PHOSPHOGLUCONOLACTONASE-RELATED"/>
    <property type="match status" value="1"/>
</dbReference>
<organism evidence="3 4">
    <name type="scientific">Nitrospira moscoviensis</name>
    <dbReference type="NCBI Taxonomy" id="42253"/>
    <lineage>
        <taxon>Bacteria</taxon>
        <taxon>Pseudomonadati</taxon>
        <taxon>Nitrospirota</taxon>
        <taxon>Nitrospiria</taxon>
        <taxon>Nitrospirales</taxon>
        <taxon>Nitrospiraceae</taxon>
        <taxon>Nitrospira</taxon>
    </lineage>
</organism>
<dbReference type="Gene3D" id="2.130.10.10">
    <property type="entry name" value="YVTN repeat-like/Quinoprotein amine dehydrogenase"/>
    <property type="match status" value="2"/>
</dbReference>
<dbReference type="InterPro" id="IPR011048">
    <property type="entry name" value="Haem_d1_sf"/>
</dbReference>
<keyword evidence="1" id="KW-0313">Glucose metabolism</keyword>
<dbReference type="RefSeq" id="WP_053378020.1">
    <property type="nucleotide sequence ID" value="NZ_CP011801.1"/>
</dbReference>
<accession>A0A0K2GJN2</accession>
<keyword evidence="1" id="KW-0119">Carbohydrate metabolism</keyword>
<dbReference type="EMBL" id="CP011801">
    <property type="protein sequence ID" value="ALA61054.1"/>
    <property type="molecule type" value="Genomic_DNA"/>
</dbReference>
<dbReference type="PATRIC" id="fig|42253.5.peg.4618"/>
<dbReference type="PANTHER" id="PTHR30344:SF1">
    <property type="entry name" value="6-PHOSPHOGLUCONOLACTONASE"/>
    <property type="match status" value="1"/>
</dbReference>
<dbReference type="EMBL" id="CP011801">
    <property type="protein sequence ID" value="ALA56539.1"/>
    <property type="molecule type" value="Genomic_DNA"/>
</dbReference>
<dbReference type="SUPFAM" id="SSF51004">
    <property type="entry name" value="C-terminal (heme d1) domain of cytochrome cd1-nitrite reductase"/>
    <property type="match status" value="1"/>
</dbReference>
<protein>
    <recommendedName>
        <fullName evidence="5">6-phosphogluconolactonase</fullName>
    </recommendedName>
</protein>
<sequence length="439" mass="48746">MKAQGRYLYIQTNDIREGQNAVLGYTRNDDGTLTPLPGNPFYTGGTGINNDTHGKLGPHDNDTPLIVSQDGKRLFTVNTHSNTIAVFDIQSDGTLRHVKGSPFSSRGVAPNSLSLSGTTLLVSNRNEDYHQLEALRGTAKASYVSFTIEQDGTLRFVSKIDVENSQKPTQVYVPSAYPDIAFGNDFQVDVDFDGEGTRSFLAGLKPSVQGQLHVFQVGRDGRLTERRLVQLPETNPGYKYKDMDGVPSMPLGIWAHPTEPLLYVGFVTRNELGVYRFNKEGAMTFLGSVPNSGQDICWVLPNKEGTRLYTINNLPRTDKDDKAATVSTYDISGERAVKPIEISRLQLPHPGEWFINNRMFSHPGSTAFQCVLDPKEQFLYVICQRINQTDENTREEGNILHCLRVDGEGIPSVAHSRHLGQDGVYYRSRPQGITTCDQS</sequence>
<keyword evidence="4" id="KW-1185">Reference proteome</keyword>
<dbReference type="OrthoDB" id="145213at2"/>
<reference evidence="3 4" key="1">
    <citation type="journal article" date="2015" name="Proc. Natl. Acad. Sci. U.S.A.">
        <title>Expanded metabolic versatility of ubiquitous nitrite-oxidizing bacteria from the genus Nitrospira.</title>
        <authorList>
            <person name="Koch H."/>
            <person name="Lucker S."/>
            <person name="Albertsen M."/>
            <person name="Kitzinger K."/>
            <person name="Herbold C."/>
            <person name="Spieck E."/>
            <person name="Nielsen P.H."/>
            <person name="Wagner M."/>
            <person name="Daims H."/>
        </authorList>
    </citation>
    <scope>NUCLEOTIDE SEQUENCE [LARGE SCALE GENOMIC DNA]</scope>
    <source>
        <strain evidence="3 4">NSP M-1</strain>
    </source>
</reference>
<dbReference type="Proteomes" id="UP000069205">
    <property type="component" value="Chromosome"/>
</dbReference>
<gene>
    <name evidence="2" type="ORF">NITMOv2_0099</name>
    <name evidence="3" type="ORF">NITMOv2_4683</name>
</gene>
<evidence type="ECO:0000313" key="2">
    <source>
        <dbReference type="EMBL" id="ALA56539.1"/>
    </source>
</evidence>
<dbReference type="InterPro" id="IPR050282">
    <property type="entry name" value="Cycloisomerase_2"/>
</dbReference>
<evidence type="ECO:0000256" key="1">
    <source>
        <dbReference type="ARBA" id="ARBA00022526"/>
    </source>
</evidence>
<proteinExistence type="predicted"/>
<dbReference type="KEGG" id="nmv:NITMOv2_4683"/>
<dbReference type="GO" id="GO:0006006">
    <property type="term" value="P:glucose metabolic process"/>
    <property type="evidence" value="ECO:0007669"/>
    <property type="project" value="UniProtKB-KW"/>
</dbReference>
<dbReference type="KEGG" id="nmv:NITMOv2_0099"/>
<evidence type="ECO:0000313" key="3">
    <source>
        <dbReference type="EMBL" id="ALA61054.1"/>
    </source>
</evidence>
<evidence type="ECO:0000313" key="4">
    <source>
        <dbReference type="Proteomes" id="UP000069205"/>
    </source>
</evidence>
<name>A0A0K2GJN2_NITMO</name>
<dbReference type="STRING" id="42253.NITMOv2_0099"/>
<dbReference type="InterPro" id="IPR015943">
    <property type="entry name" value="WD40/YVTN_repeat-like_dom_sf"/>
</dbReference>
<dbReference type="GO" id="GO:0017057">
    <property type="term" value="F:6-phosphogluconolactonase activity"/>
    <property type="evidence" value="ECO:0007669"/>
    <property type="project" value="TreeGrafter"/>
</dbReference>
<evidence type="ECO:0008006" key="5">
    <source>
        <dbReference type="Google" id="ProtNLM"/>
    </source>
</evidence>